<comment type="caution">
    <text evidence="2">The sequence shown here is derived from an EMBL/GenBank/DDBJ whole genome shotgun (WGS) entry which is preliminary data.</text>
</comment>
<evidence type="ECO:0000256" key="1">
    <source>
        <dbReference type="SAM" id="Coils"/>
    </source>
</evidence>
<name>A0A8S3WU37_PARAO</name>
<evidence type="ECO:0000313" key="3">
    <source>
        <dbReference type="Proteomes" id="UP000691718"/>
    </source>
</evidence>
<proteinExistence type="predicted"/>
<evidence type="ECO:0000313" key="2">
    <source>
        <dbReference type="EMBL" id="CAG4980729.1"/>
    </source>
</evidence>
<accession>A0A8S3WU37</accession>
<organism evidence="2 3">
    <name type="scientific">Parnassius apollo</name>
    <name type="common">Apollo butterfly</name>
    <name type="synonym">Papilio apollo</name>
    <dbReference type="NCBI Taxonomy" id="110799"/>
    <lineage>
        <taxon>Eukaryota</taxon>
        <taxon>Metazoa</taxon>
        <taxon>Ecdysozoa</taxon>
        <taxon>Arthropoda</taxon>
        <taxon>Hexapoda</taxon>
        <taxon>Insecta</taxon>
        <taxon>Pterygota</taxon>
        <taxon>Neoptera</taxon>
        <taxon>Endopterygota</taxon>
        <taxon>Lepidoptera</taxon>
        <taxon>Glossata</taxon>
        <taxon>Ditrysia</taxon>
        <taxon>Papilionoidea</taxon>
        <taxon>Papilionidae</taxon>
        <taxon>Parnassiinae</taxon>
        <taxon>Parnassini</taxon>
        <taxon>Parnassius</taxon>
        <taxon>Parnassius</taxon>
    </lineage>
</organism>
<keyword evidence="3" id="KW-1185">Reference proteome</keyword>
<gene>
    <name evidence="2" type="ORF">PAPOLLO_LOCUS10113</name>
</gene>
<reference evidence="2" key="1">
    <citation type="submission" date="2021-04" db="EMBL/GenBank/DDBJ databases">
        <authorList>
            <person name="Tunstrom K."/>
        </authorList>
    </citation>
    <scope>NUCLEOTIDE SEQUENCE</scope>
</reference>
<dbReference type="OrthoDB" id="2123493at2759"/>
<dbReference type="EMBL" id="CAJQZP010000714">
    <property type="protein sequence ID" value="CAG4980729.1"/>
    <property type="molecule type" value="Genomic_DNA"/>
</dbReference>
<keyword evidence="1" id="KW-0175">Coiled coil</keyword>
<dbReference type="Proteomes" id="UP000691718">
    <property type="component" value="Unassembled WGS sequence"/>
</dbReference>
<protein>
    <submittedName>
        <fullName evidence="2">(apollo) hypothetical protein</fullName>
    </submittedName>
</protein>
<sequence length="122" mass="14066">MKKLLSDIVFEIKKAVKKEIGSFSEALSSYCQKLDGMMDTLAMITGKIKELKNKNTYLMNQNKHLELKIDVMEQYIRSLEQKQLNNTFELARVPEIKDENTEIILNILATKLNIGKKEITNS</sequence>
<dbReference type="AlphaFoldDB" id="A0A8S3WU37"/>
<feature type="coiled-coil region" evidence="1">
    <location>
        <begin position="48"/>
        <end position="82"/>
    </location>
</feature>